<comment type="caution">
    <text evidence="4">The sequence shown here is derived from an EMBL/GenBank/DDBJ whole genome shotgun (WGS) entry which is preliminary data.</text>
</comment>
<proteinExistence type="predicted"/>
<organism evidence="4 5">
    <name type="scientific">Adiantum capillus-veneris</name>
    <name type="common">Maidenhair fern</name>
    <dbReference type="NCBI Taxonomy" id="13818"/>
    <lineage>
        <taxon>Eukaryota</taxon>
        <taxon>Viridiplantae</taxon>
        <taxon>Streptophyta</taxon>
        <taxon>Embryophyta</taxon>
        <taxon>Tracheophyta</taxon>
        <taxon>Polypodiopsida</taxon>
        <taxon>Polypodiidae</taxon>
        <taxon>Polypodiales</taxon>
        <taxon>Pteridineae</taxon>
        <taxon>Pteridaceae</taxon>
        <taxon>Vittarioideae</taxon>
        <taxon>Adiantum</taxon>
    </lineage>
</organism>
<keyword evidence="5" id="KW-1185">Reference proteome</keyword>
<protein>
    <recommendedName>
        <fullName evidence="3">RRM domain-containing protein</fullName>
    </recommendedName>
</protein>
<dbReference type="OrthoDB" id="439808at2759"/>
<evidence type="ECO:0000313" key="4">
    <source>
        <dbReference type="EMBL" id="KAI5067516.1"/>
    </source>
</evidence>
<dbReference type="InterPro" id="IPR012677">
    <property type="entry name" value="Nucleotide-bd_a/b_plait_sf"/>
</dbReference>
<dbReference type="PROSITE" id="PS50102">
    <property type="entry name" value="RRM"/>
    <property type="match status" value="1"/>
</dbReference>
<dbReference type="GO" id="GO:0003723">
    <property type="term" value="F:RNA binding"/>
    <property type="evidence" value="ECO:0007669"/>
    <property type="project" value="UniProtKB-UniRule"/>
</dbReference>
<dbReference type="Pfam" id="PF00076">
    <property type="entry name" value="RRM_1"/>
    <property type="match status" value="1"/>
</dbReference>
<dbReference type="SMART" id="SM00360">
    <property type="entry name" value="RRM"/>
    <property type="match status" value="1"/>
</dbReference>
<keyword evidence="1 2" id="KW-0694">RNA-binding</keyword>
<evidence type="ECO:0000313" key="5">
    <source>
        <dbReference type="Proteomes" id="UP000886520"/>
    </source>
</evidence>
<sequence length="94" mass="10702">MDQNSSNKLFVGNFVWAVDEGMLHYMFSEHGKVLEARDVNDKEIERSCGFDFITISIEAKVNQALNKMDGASVEGRHLLVNMTRKRTSSRTDFS</sequence>
<dbReference type="EMBL" id="JABFUD020000017">
    <property type="protein sequence ID" value="KAI5067516.1"/>
    <property type="molecule type" value="Genomic_DNA"/>
</dbReference>
<evidence type="ECO:0000256" key="1">
    <source>
        <dbReference type="ARBA" id="ARBA00022884"/>
    </source>
</evidence>
<dbReference type="InterPro" id="IPR035979">
    <property type="entry name" value="RBD_domain_sf"/>
</dbReference>
<dbReference type="AlphaFoldDB" id="A0A9D4UHQ5"/>
<feature type="domain" description="RRM" evidence="3">
    <location>
        <begin position="7"/>
        <end position="85"/>
    </location>
</feature>
<dbReference type="InterPro" id="IPR052462">
    <property type="entry name" value="SLIRP/GR-RBP-like"/>
</dbReference>
<dbReference type="InterPro" id="IPR000504">
    <property type="entry name" value="RRM_dom"/>
</dbReference>
<name>A0A9D4UHQ5_ADICA</name>
<accession>A0A9D4UHQ5</accession>
<gene>
    <name evidence="4" type="ORF">GOP47_0018044</name>
</gene>
<evidence type="ECO:0000256" key="2">
    <source>
        <dbReference type="PROSITE-ProRule" id="PRU00176"/>
    </source>
</evidence>
<reference evidence="4" key="1">
    <citation type="submission" date="2021-01" db="EMBL/GenBank/DDBJ databases">
        <title>Adiantum capillus-veneris genome.</title>
        <authorList>
            <person name="Fang Y."/>
            <person name="Liao Q."/>
        </authorList>
    </citation>
    <scope>NUCLEOTIDE SEQUENCE</scope>
    <source>
        <strain evidence="4">H3</strain>
        <tissue evidence="4">Leaf</tissue>
    </source>
</reference>
<dbReference type="PANTHER" id="PTHR48027">
    <property type="entry name" value="HETEROGENEOUS NUCLEAR RIBONUCLEOPROTEIN 87F-RELATED"/>
    <property type="match status" value="1"/>
</dbReference>
<dbReference type="Proteomes" id="UP000886520">
    <property type="component" value="Chromosome 17"/>
</dbReference>
<evidence type="ECO:0000259" key="3">
    <source>
        <dbReference type="PROSITE" id="PS50102"/>
    </source>
</evidence>
<dbReference type="Gene3D" id="3.30.70.330">
    <property type="match status" value="1"/>
</dbReference>
<dbReference type="SUPFAM" id="SSF54928">
    <property type="entry name" value="RNA-binding domain, RBD"/>
    <property type="match status" value="1"/>
</dbReference>